<evidence type="ECO:0000313" key="10">
    <source>
        <dbReference type="EMBL" id="PRP89644.1"/>
    </source>
</evidence>
<evidence type="ECO:0000256" key="1">
    <source>
        <dbReference type="ARBA" id="ARBA00000707"/>
    </source>
</evidence>
<accession>A0A2P6P0B7</accession>
<dbReference type="InterPro" id="IPR028889">
    <property type="entry name" value="USP"/>
</dbReference>
<evidence type="ECO:0000256" key="8">
    <source>
        <dbReference type="SAM" id="MobiDB-lite"/>
    </source>
</evidence>
<proteinExistence type="predicted"/>
<gene>
    <name evidence="10" type="ORF">PROFUN_00908</name>
</gene>
<name>A0A2P6P0B7_9EUKA</name>
<dbReference type="Pfam" id="PF14555">
    <property type="entry name" value="UBA_4"/>
    <property type="match status" value="1"/>
</dbReference>
<keyword evidence="11" id="KW-1185">Reference proteome</keyword>
<evidence type="ECO:0000256" key="4">
    <source>
        <dbReference type="ARBA" id="ARBA00022786"/>
    </source>
</evidence>
<feature type="compositionally biased region" description="Basic and acidic residues" evidence="8">
    <location>
        <begin position="191"/>
        <end position="200"/>
    </location>
</feature>
<dbReference type="InterPro" id="IPR018200">
    <property type="entry name" value="USP_CS"/>
</dbReference>
<dbReference type="PANTHER" id="PTHR43982:SF6">
    <property type="entry name" value="UBIQUITIN CARBOXYL-TERMINAL HYDROLASE 2-RELATED"/>
    <property type="match status" value="1"/>
</dbReference>
<dbReference type="GO" id="GO:0070628">
    <property type="term" value="F:proteasome binding"/>
    <property type="evidence" value="ECO:0007669"/>
    <property type="project" value="TreeGrafter"/>
</dbReference>
<dbReference type="InterPro" id="IPR044635">
    <property type="entry name" value="UBP14-like"/>
</dbReference>
<comment type="catalytic activity">
    <reaction evidence="1">
        <text>Thiol-dependent hydrolysis of ester, thioester, amide, peptide and isopeptide bonds formed by the C-terminal Gly of ubiquitin (a 76-residue protein attached to proteins as an intracellular targeting signal).</text>
        <dbReference type="EC" id="3.4.19.12"/>
    </reaction>
</comment>
<organism evidence="10 11">
    <name type="scientific">Planoprotostelium fungivorum</name>
    <dbReference type="NCBI Taxonomy" id="1890364"/>
    <lineage>
        <taxon>Eukaryota</taxon>
        <taxon>Amoebozoa</taxon>
        <taxon>Evosea</taxon>
        <taxon>Variosea</taxon>
        <taxon>Cavosteliida</taxon>
        <taxon>Cavosteliaceae</taxon>
        <taxon>Planoprotostelium</taxon>
    </lineage>
</organism>
<dbReference type="PROSITE" id="PS50330">
    <property type="entry name" value="UIM"/>
    <property type="match status" value="1"/>
</dbReference>
<keyword evidence="7" id="KW-0175">Coiled coil</keyword>
<dbReference type="EC" id="3.4.19.12" evidence="2"/>
<feature type="region of interest" description="Disordered" evidence="8">
    <location>
        <begin position="1690"/>
        <end position="1740"/>
    </location>
</feature>
<dbReference type="STRING" id="1890364.A0A2P6P0B7"/>
<feature type="coiled-coil region" evidence="7">
    <location>
        <begin position="410"/>
        <end position="437"/>
    </location>
</feature>
<feature type="coiled-coil region" evidence="7">
    <location>
        <begin position="524"/>
        <end position="555"/>
    </location>
</feature>
<dbReference type="Proteomes" id="UP000241769">
    <property type="component" value="Unassembled WGS sequence"/>
</dbReference>
<evidence type="ECO:0000256" key="7">
    <source>
        <dbReference type="SAM" id="Coils"/>
    </source>
</evidence>
<sequence length="1859" mass="209439">MVALPYHSNPANTHKDETIDEEKVQSLMHITEVARERAVSLLKTTRGDLNAAVERVFNPSGEEAAAGTLATLATSKEDQELQKAIELSKQQTREKPVEMVDLSKPEDTNMAIAVENSLMANADGMSTINHYENPQFRKREDNVPVGIKNIGQTCYVNSLLQAYFHIPKLKRAILSYPTKVEPSDINPVEDEPSKKEDTDKMDLEVKEPPLLSQQSVQFMHELQKLFALFHGTGVQYSSAKEQDSTTTESTKDAQISTLILPIGEESSNVYERIDEALTDESDYVTDKGYQSVANRSLWFKKLPDVVFLLQSRVYYDKESKTYLKRETPIHFPKELFMDRFYVENQAITTQKRRESVELKAHLAQQKQNLLNYTRYKGRDHAIDSAIESTLDYLKDNESDPSIIQLMDGYLQRERNNIQEIRDKIKGLEDEIEGLYSQLNQREKYQLFAACIHQGVAGSGHYWTHIRDLENNKWIKYNDVRVNEEEEENVMKDGLGQSRNATSAYFLIYVRDRQGDPDFSETFRRETVEGMQKSLREEVEESNKKFSKELEEWEKKAMNSGDKIQQIQYRFTSRLVEEEKAVEASGSLNEPDLRMKDLSTFLAAFAGPVKHGGYVASTIYKEIMNRSIVEDMGFSSHERMQQVLGDDVTKSAVDVVLNDTDIKKYEGLMNRWRWMYLYWYQAMESFTKEAVIDACKNVLGAYKAMREIEEMDGKYVEGIIYTAVKIVKKTNILTMLGNVDTDTIAESVRHLVLLTTIVVPRSSPDFAEISEPLLVSVGEMEEYLGKQEEMIEARQLLLQDDSSPLPPSVPLPKEPEDWTKFAQLFASAWKTFGPQISLALSSTKHYSLPQVEFPATDLVTVFADLVYFTSDLIHWCDFQPVYRSKQVSVVLHSALRCYYYQSFHEKTHCIVLHTHIIFIRTTRWEAPSFSSYSVSLSLKPPQINATGYFSPVFTTSSPYPFTYSYTPGAFFNEICDGGARGPKLQPCTSYQIILWTPLNQTVFFNSPIMLNVLWNDVVQVTLGQNYTSPNSTRYVFSSDVPYALKLNSGTTYSSTVDFSTSLTVNENATASIDGYAFPLYATSFPQTFSVQLIPVPPKNITYIFAYQGVVYDTTPYLCTSQASVLLVDSDTSQHYVLYNAHTCKGSGFGTVLQNSWTLISTQTPPTLTVSTTGTYSAPCQAFGNSSVYWALVKLVNITYYPPGGIINGRPVDSQLGAFDYVYNCGSSNTINLSIRMNQPAQVISIDPSQPAFPTFLKTYIKSMFLLESLQILGFYCNNRELFWDYKCTFGGLAFVIQPPQGYCLRCDGIPSDPAKATTMSTASSSTFYYLDGTTSLFTITCSSDVLYVQLPTRSPMTVSFTLMPINGPGSYGQNYDVNDLLILQYPPIPVGAALVSVNVTGSIVPLNVISSKQLMKASTPLYNQFKTNSSTSPQFFVIVRGQGQMTTNVCTGDAINPTTSSLSSTSIISTDSTMDSTTSTTSTLVESSTSSTTYSETSTSSTFSVLSTTSTSMEPTTSSTSSTSSVDTATSESSTSSTSEYYYDLHLVIDTLYQLDIHRAVCKFHGDLRHHIDKYYILYPLHIVHIVHQLYVHHIIYSFDVLYHVFYQLYILHIRRELYIYHILCKLYLHHILCELYLHHTFYQLYIHHLCKFYIYRILYEFYTDHNLYLRYHFILYIKRTLYKLYTSSSSSTSSTISESTSSTASVSTPSISSIGSISVDPSTSSTSSPESGSDTTPSSDTSVINIISSGGSMVELSVTSVAAITLLCLFLLKHCSKYCMWSPKYQTPNMRLPLAIASSSISLSKDLVHFVHRIVVLLDGPKEEKGCPDVFSLKVFQMDGSGLTLASSDPSDQRISVRF</sequence>
<comment type="caution">
    <text evidence="10">The sequence shown here is derived from an EMBL/GenBank/DDBJ whole genome shotgun (WGS) entry which is preliminary data.</text>
</comment>
<keyword evidence="4" id="KW-0833">Ubl conjugation pathway</keyword>
<dbReference type="Pfam" id="PF00443">
    <property type="entry name" value="UCH"/>
    <property type="match status" value="1"/>
</dbReference>
<keyword evidence="6" id="KW-0788">Thiol protease</keyword>
<dbReference type="GO" id="GO:0061136">
    <property type="term" value="P:regulation of proteasomal protein catabolic process"/>
    <property type="evidence" value="ECO:0007669"/>
    <property type="project" value="TreeGrafter"/>
</dbReference>
<dbReference type="GO" id="GO:0004843">
    <property type="term" value="F:cysteine-type deubiquitinase activity"/>
    <property type="evidence" value="ECO:0007669"/>
    <property type="project" value="UniProtKB-EC"/>
</dbReference>
<dbReference type="SUPFAM" id="SSF54001">
    <property type="entry name" value="Cysteine proteinases"/>
    <property type="match status" value="1"/>
</dbReference>
<dbReference type="GO" id="GO:0016579">
    <property type="term" value="P:protein deubiquitination"/>
    <property type="evidence" value="ECO:0007669"/>
    <property type="project" value="InterPro"/>
</dbReference>
<dbReference type="InParanoid" id="A0A2P6P0B7"/>
<evidence type="ECO:0000256" key="3">
    <source>
        <dbReference type="ARBA" id="ARBA00022670"/>
    </source>
</evidence>
<feature type="region of interest" description="Disordered" evidence="8">
    <location>
        <begin position="1509"/>
        <end position="1533"/>
    </location>
</feature>
<reference evidence="10 11" key="1">
    <citation type="journal article" date="2018" name="Genome Biol. Evol.">
        <title>Multiple Roots of Fruiting Body Formation in Amoebozoa.</title>
        <authorList>
            <person name="Hillmann F."/>
            <person name="Forbes G."/>
            <person name="Novohradska S."/>
            <person name="Ferling I."/>
            <person name="Riege K."/>
            <person name="Groth M."/>
            <person name="Westermann M."/>
            <person name="Marz M."/>
            <person name="Spaller T."/>
            <person name="Winckler T."/>
            <person name="Schaap P."/>
            <person name="Glockner G."/>
        </authorList>
    </citation>
    <scope>NUCLEOTIDE SEQUENCE [LARGE SCALE GENOMIC DNA]</scope>
    <source>
        <strain evidence="10 11">Jena</strain>
    </source>
</reference>
<dbReference type="InterPro" id="IPR003903">
    <property type="entry name" value="UIM_dom"/>
</dbReference>
<dbReference type="Gene3D" id="3.90.70.10">
    <property type="entry name" value="Cysteine proteinases"/>
    <property type="match status" value="2"/>
</dbReference>
<dbReference type="PANTHER" id="PTHR43982">
    <property type="entry name" value="UBIQUITIN CARBOXYL-TERMINAL HYDROLASE"/>
    <property type="match status" value="1"/>
</dbReference>
<feature type="domain" description="USP" evidence="9">
    <location>
        <begin position="145"/>
        <end position="511"/>
    </location>
</feature>
<protein>
    <recommendedName>
        <fullName evidence="2">ubiquitinyl hydrolase 1</fullName>
        <ecNumber evidence="2">3.4.19.12</ecNumber>
    </recommendedName>
</protein>
<dbReference type="InterPro" id="IPR001394">
    <property type="entry name" value="Peptidase_C19_UCH"/>
</dbReference>
<evidence type="ECO:0000256" key="2">
    <source>
        <dbReference type="ARBA" id="ARBA00012759"/>
    </source>
</evidence>
<dbReference type="GO" id="GO:0043161">
    <property type="term" value="P:proteasome-mediated ubiquitin-dependent protein catabolic process"/>
    <property type="evidence" value="ECO:0007669"/>
    <property type="project" value="InterPro"/>
</dbReference>
<evidence type="ECO:0000256" key="5">
    <source>
        <dbReference type="ARBA" id="ARBA00022801"/>
    </source>
</evidence>
<dbReference type="InterPro" id="IPR038765">
    <property type="entry name" value="Papain-like_cys_pep_sf"/>
</dbReference>
<feature type="region of interest" description="Disordered" evidence="8">
    <location>
        <begin position="181"/>
        <end position="200"/>
    </location>
</feature>
<keyword evidence="3" id="KW-0645">Protease</keyword>
<dbReference type="PROSITE" id="PS50235">
    <property type="entry name" value="USP_3"/>
    <property type="match status" value="1"/>
</dbReference>
<dbReference type="PROSITE" id="PS00972">
    <property type="entry name" value="USP_1"/>
    <property type="match status" value="1"/>
</dbReference>
<evidence type="ECO:0000259" key="9">
    <source>
        <dbReference type="PROSITE" id="PS50235"/>
    </source>
</evidence>
<dbReference type="EMBL" id="MDYQ01000002">
    <property type="protein sequence ID" value="PRP89644.1"/>
    <property type="molecule type" value="Genomic_DNA"/>
</dbReference>
<evidence type="ECO:0000313" key="11">
    <source>
        <dbReference type="Proteomes" id="UP000241769"/>
    </source>
</evidence>
<evidence type="ECO:0000256" key="6">
    <source>
        <dbReference type="ARBA" id="ARBA00022807"/>
    </source>
</evidence>
<keyword evidence="5" id="KW-0378">Hydrolase</keyword>
<dbReference type="OrthoDB" id="2420415at2759"/>